<sequence>MHLTSLPGVIIEVHGTSPDRQPYLEHDFNEQGHWGKCDFEATPDERFTVLIRTTDELKLESDCLRYELRIDGQDIDQGAFAGSKSKEVLINGVYVFTKSSTFHRPLVFRRARLDDTEVEELSDEQLHQVGQVELLVRHATLHHYRSVVTESTYDFLPVSFHDDAAAPEEPVKFDEQKVKKGKDLRCCTRFDFASQSDWTPPKIGEVRNGSYSIGDEKKRAYTFLFNYGFKLEEGNPPCQEPGFGRNAADQSDDVIFVHEHKISKRKQIHLAIDLEPEDSKKQKKRKLAGPSDLSGQQVDGGGHFQDQPIKSEVEGQW</sequence>
<keyword evidence="4" id="KW-1185">Reference proteome</keyword>
<gene>
    <name evidence="3" type="ORF">KVT40_002813</name>
</gene>
<reference evidence="3" key="1">
    <citation type="submission" date="2021-07" db="EMBL/GenBank/DDBJ databases">
        <title>Elsinoe batatas strain:CRI-CJ2 Genome sequencing and assembly.</title>
        <authorList>
            <person name="Huang L."/>
        </authorList>
    </citation>
    <scope>NUCLEOTIDE SEQUENCE</scope>
    <source>
        <strain evidence="3">CRI-CJ2</strain>
    </source>
</reference>
<evidence type="ECO:0000313" key="4">
    <source>
        <dbReference type="Proteomes" id="UP000809789"/>
    </source>
</evidence>
<dbReference type="AlphaFoldDB" id="A0A8K0PIX5"/>
<accession>A0A8K0PIX5</accession>
<dbReference type="Proteomes" id="UP000809789">
    <property type="component" value="Unassembled WGS sequence"/>
</dbReference>
<organism evidence="3 4">
    <name type="scientific">Elsinoe batatas</name>
    <dbReference type="NCBI Taxonomy" id="2601811"/>
    <lineage>
        <taxon>Eukaryota</taxon>
        <taxon>Fungi</taxon>
        <taxon>Dikarya</taxon>
        <taxon>Ascomycota</taxon>
        <taxon>Pezizomycotina</taxon>
        <taxon>Dothideomycetes</taxon>
        <taxon>Dothideomycetidae</taxon>
        <taxon>Myriangiales</taxon>
        <taxon>Elsinoaceae</taxon>
        <taxon>Elsinoe</taxon>
    </lineage>
</organism>
<feature type="region of interest" description="Disordered" evidence="1">
    <location>
        <begin position="273"/>
        <end position="317"/>
    </location>
</feature>
<comment type="caution">
    <text evidence="3">The sequence shown here is derived from an EMBL/GenBank/DDBJ whole genome shotgun (WGS) entry which is preliminary data.</text>
</comment>
<proteinExistence type="predicted"/>
<evidence type="ECO:0000256" key="1">
    <source>
        <dbReference type="SAM" id="MobiDB-lite"/>
    </source>
</evidence>
<evidence type="ECO:0000313" key="3">
    <source>
        <dbReference type="EMBL" id="KAG8628948.1"/>
    </source>
</evidence>
<name>A0A8K0PIX5_9PEZI</name>
<dbReference type="InterPro" id="IPR057678">
    <property type="entry name" value="DUF7918"/>
</dbReference>
<feature type="domain" description="DUF7918" evidence="2">
    <location>
        <begin position="40"/>
        <end position="227"/>
    </location>
</feature>
<protein>
    <recommendedName>
        <fullName evidence="2">DUF7918 domain-containing protein</fullName>
    </recommendedName>
</protein>
<dbReference type="EMBL" id="JAESVG020000003">
    <property type="protein sequence ID" value="KAG8628948.1"/>
    <property type="molecule type" value="Genomic_DNA"/>
</dbReference>
<evidence type="ECO:0000259" key="2">
    <source>
        <dbReference type="Pfam" id="PF25534"/>
    </source>
</evidence>
<dbReference type="Pfam" id="PF25534">
    <property type="entry name" value="DUF7918"/>
    <property type="match status" value="1"/>
</dbReference>